<reference evidence="4 5" key="1">
    <citation type="journal article" date="2020" name="ISME J.">
        <title>Comparative genomics reveals insights into cyanobacterial evolution and habitat adaptation.</title>
        <authorList>
            <person name="Chen M.Y."/>
            <person name="Teng W.K."/>
            <person name="Zhao L."/>
            <person name="Hu C.X."/>
            <person name="Zhou Y.K."/>
            <person name="Han B.P."/>
            <person name="Song L.R."/>
            <person name="Shu W.S."/>
        </authorList>
    </citation>
    <scope>NUCLEOTIDE SEQUENCE [LARGE SCALE GENOMIC DNA]</scope>
    <source>
        <strain evidence="4 5">FACHB-248</strain>
    </source>
</reference>
<evidence type="ECO:0000313" key="5">
    <source>
        <dbReference type="Proteomes" id="UP000660380"/>
    </source>
</evidence>
<dbReference type="RefSeq" id="WP_038295755.1">
    <property type="nucleotide sequence ID" value="NZ_JACJTA010000015.1"/>
</dbReference>
<keyword evidence="5" id="KW-1185">Reference proteome</keyword>
<gene>
    <name evidence="4" type="ORF">H6G81_09680</name>
</gene>
<keyword evidence="1" id="KW-0479">Metal-binding</keyword>
<dbReference type="SMART" id="SM00910">
    <property type="entry name" value="HIRAN"/>
    <property type="match status" value="1"/>
</dbReference>
<dbReference type="Pfam" id="PF08797">
    <property type="entry name" value="HIRAN"/>
    <property type="match status" value="1"/>
</dbReference>
<evidence type="ECO:0000313" key="4">
    <source>
        <dbReference type="EMBL" id="MBD2604788.1"/>
    </source>
</evidence>
<protein>
    <submittedName>
        <fullName evidence="4">DNA-binding protein</fullName>
    </submittedName>
</protein>
<dbReference type="EMBL" id="JACJTA010000015">
    <property type="protein sequence ID" value="MBD2604788.1"/>
    <property type="molecule type" value="Genomic_DNA"/>
</dbReference>
<dbReference type="GO" id="GO:0003677">
    <property type="term" value="F:DNA binding"/>
    <property type="evidence" value="ECO:0007669"/>
    <property type="project" value="UniProtKB-KW"/>
</dbReference>
<dbReference type="InterPro" id="IPR014905">
    <property type="entry name" value="HIRAN"/>
</dbReference>
<dbReference type="Gene3D" id="3.30.70.2330">
    <property type="match status" value="1"/>
</dbReference>
<feature type="domain" description="HIRAN" evidence="3">
    <location>
        <begin position="132"/>
        <end position="234"/>
    </location>
</feature>
<evidence type="ECO:0000256" key="2">
    <source>
        <dbReference type="ARBA" id="ARBA00022801"/>
    </source>
</evidence>
<proteinExistence type="predicted"/>
<keyword evidence="4" id="KW-0238">DNA-binding</keyword>
<comment type="caution">
    <text evidence="4">The sequence shown here is derived from an EMBL/GenBank/DDBJ whole genome shotgun (WGS) entry which is preliminary data.</text>
</comment>
<keyword evidence="2" id="KW-0378">Hydrolase</keyword>
<dbReference type="Proteomes" id="UP000660380">
    <property type="component" value="Unassembled WGS sequence"/>
</dbReference>
<name>A0ABR8GN68_9CYAN</name>
<evidence type="ECO:0000256" key="1">
    <source>
        <dbReference type="ARBA" id="ARBA00022723"/>
    </source>
</evidence>
<accession>A0ABR8GN68</accession>
<sequence length="260" mass="30298">MKTAKTKTKTLFLAWQDPISRFWFPIGRLTFDQGIYQFVYTQGVKEAEEKSAFKPLSSFPRLDEIYTSTQLFPVFANRLMSRSRPDYSSFIEWLNIPNDENDPITILARSGGERETDTLAVFPCPEVDEQGQYHLYFFSHGLRHLPSSAIERINQLEFGEKLWLAHEFQNPYDSQALILNTRDHYIVGYCPRYLLAEIFELLRHNSNLEVQVERVNQPPTPLQFRLLCKMSVDAIDDFRPFSSRQYQPLIAEIATAIKST</sequence>
<organism evidence="4 5">
    <name type="scientific">Scytonema hofmannii FACHB-248</name>
    <dbReference type="NCBI Taxonomy" id="1842502"/>
    <lineage>
        <taxon>Bacteria</taxon>
        <taxon>Bacillati</taxon>
        <taxon>Cyanobacteriota</taxon>
        <taxon>Cyanophyceae</taxon>
        <taxon>Nostocales</taxon>
        <taxon>Scytonemataceae</taxon>
        <taxon>Scytonema</taxon>
    </lineage>
</organism>
<evidence type="ECO:0000259" key="3">
    <source>
        <dbReference type="SMART" id="SM00910"/>
    </source>
</evidence>